<name>A0A6G1I666_9PEZI</name>
<dbReference type="EMBL" id="ML996689">
    <property type="protein sequence ID" value="KAF2403616.1"/>
    <property type="molecule type" value="Genomic_DNA"/>
</dbReference>
<evidence type="ECO:0000313" key="2">
    <source>
        <dbReference type="Proteomes" id="UP000799640"/>
    </source>
</evidence>
<dbReference type="PANTHER" id="PTHR36922">
    <property type="entry name" value="BLL2446 PROTEIN"/>
    <property type="match status" value="1"/>
</dbReference>
<accession>A0A6G1I666</accession>
<dbReference type="SUPFAM" id="SSF109854">
    <property type="entry name" value="DinB/YfiT-like putative metalloenzymes"/>
    <property type="match status" value="1"/>
</dbReference>
<keyword evidence="2" id="KW-1185">Reference proteome</keyword>
<dbReference type="Pfam" id="PF09351">
    <property type="entry name" value="DUF1993"/>
    <property type="match status" value="1"/>
</dbReference>
<reference evidence="1" key="1">
    <citation type="journal article" date="2020" name="Stud. Mycol.">
        <title>101 Dothideomycetes genomes: a test case for predicting lifestyles and emergence of pathogens.</title>
        <authorList>
            <person name="Haridas S."/>
            <person name="Albert R."/>
            <person name="Binder M."/>
            <person name="Bloem J."/>
            <person name="Labutti K."/>
            <person name="Salamov A."/>
            <person name="Andreopoulos B."/>
            <person name="Baker S."/>
            <person name="Barry K."/>
            <person name="Bills G."/>
            <person name="Bluhm B."/>
            <person name="Cannon C."/>
            <person name="Castanera R."/>
            <person name="Culley D."/>
            <person name="Daum C."/>
            <person name="Ezra D."/>
            <person name="Gonzalez J."/>
            <person name="Henrissat B."/>
            <person name="Kuo A."/>
            <person name="Liang C."/>
            <person name="Lipzen A."/>
            <person name="Lutzoni F."/>
            <person name="Magnuson J."/>
            <person name="Mondo S."/>
            <person name="Nolan M."/>
            <person name="Ohm R."/>
            <person name="Pangilinan J."/>
            <person name="Park H.-J."/>
            <person name="Ramirez L."/>
            <person name="Alfaro M."/>
            <person name="Sun H."/>
            <person name="Tritt A."/>
            <person name="Yoshinaga Y."/>
            <person name="Zwiers L.-H."/>
            <person name="Turgeon B."/>
            <person name="Goodwin S."/>
            <person name="Spatafora J."/>
            <person name="Crous P."/>
            <person name="Grigoriev I."/>
        </authorList>
    </citation>
    <scope>NUCLEOTIDE SEQUENCE</scope>
    <source>
        <strain evidence="1">CBS 262.69</strain>
    </source>
</reference>
<evidence type="ECO:0000313" key="1">
    <source>
        <dbReference type="EMBL" id="KAF2403616.1"/>
    </source>
</evidence>
<dbReference type="InterPro" id="IPR034660">
    <property type="entry name" value="DinB/YfiT-like"/>
</dbReference>
<organism evidence="1 2">
    <name type="scientific">Trichodelitschia bisporula</name>
    <dbReference type="NCBI Taxonomy" id="703511"/>
    <lineage>
        <taxon>Eukaryota</taxon>
        <taxon>Fungi</taxon>
        <taxon>Dikarya</taxon>
        <taxon>Ascomycota</taxon>
        <taxon>Pezizomycotina</taxon>
        <taxon>Dothideomycetes</taxon>
        <taxon>Dothideomycetes incertae sedis</taxon>
        <taxon>Phaeotrichales</taxon>
        <taxon>Phaeotrichaceae</taxon>
        <taxon>Trichodelitschia</taxon>
    </lineage>
</organism>
<sequence length="204" mass="23091">MPPDLSIQPQAFQLHLQFHQPTSNFQSPFHCPPNFIMVSLYDIIVPTYINGLKNLAHIVKKGEAWAKENNVAETDITSLRLHPDMLPFTFQIQCASNGAKNFVSRALGETVESWADDETTFAELQARIAKTIALFESLDASKFDGLETKEVVMTIRGEEHKFTGLTFWLRFAQPNFFFHVTTAYDILRNKGVPLGKLDYLRGGL</sequence>
<dbReference type="Proteomes" id="UP000799640">
    <property type="component" value="Unassembled WGS sequence"/>
</dbReference>
<dbReference type="OrthoDB" id="3724345at2759"/>
<protein>
    <submittedName>
        <fullName evidence="1">Uncharacterized protein</fullName>
    </submittedName>
</protein>
<gene>
    <name evidence="1" type="ORF">EJ06DRAFT_527220</name>
</gene>
<dbReference type="Gene3D" id="1.20.120.450">
    <property type="entry name" value="dinb family like domain"/>
    <property type="match status" value="1"/>
</dbReference>
<proteinExistence type="predicted"/>
<dbReference type="AlphaFoldDB" id="A0A6G1I666"/>
<dbReference type="PANTHER" id="PTHR36922:SF1">
    <property type="entry name" value="DUF1993 DOMAIN-CONTAINING PROTEIN"/>
    <property type="match status" value="1"/>
</dbReference>
<dbReference type="InterPro" id="IPR018531">
    <property type="entry name" value="DUF1993"/>
</dbReference>